<feature type="compositionally biased region" description="Low complexity" evidence="1">
    <location>
        <begin position="102"/>
        <end position="128"/>
    </location>
</feature>
<keyword evidence="3" id="KW-1185">Reference proteome</keyword>
<protein>
    <submittedName>
        <fullName evidence="2">Uncharacterized protein</fullName>
    </submittedName>
</protein>
<organism evidence="2 3">
    <name type="scientific">Pleurodeles waltl</name>
    <name type="common">Iberian ribbed newt</name>
    <dbReference type="NCBI Taxonomy" id="8319"/>
    <lineage>
        <taxon>Eukaryota</taxon>
        <taxon>Metazoa</taxon>
        <taxon>Chordata</taxon>
        <taxon>Craniata</taxon>
        <taxon>Vertebrata</taxon>
        <taxon>Euteleostomi</taxon>
        <taxon>Amphibia</taxon>
        <taxon>Batrachia</taxon>
        <taxon>Caudata</taxon>
        <taxon>Salamandroidea</taxon>
        <taxon>Salamandridae</taxon>
        <taxon>Pleurodelinae</taxon>
        <taxon>Pleurodeles</taxon>
    </lineage>
</organism>
<dbReference type="Proteomes" id="UP001066276">
    <property type="component" value="Chromosome 8"/>
</dbReference>
<accession>A0AAV7NPX9</accession>
<comment type="caution">
    <text evidence="2">The sequence shown here is derived from an EMBL/GenBank/DDBJ whole genome shotgun (WGS) entry which is preliminary data.</text>
</comment>
<proteinExistence type="predicted"/>
<feature type="region of interest" description="Disordered" evidence="1">
    <location>
        <begin position="1"/>
        <end position="169"/>
    </location>
</feature>
<dbReference type="EMBL" id="JANPWB010000012">
    <property type="protein sequence ID" value="KAJ1118107.1"/>
    <property type="molecule type" value="Genomic_DNA"/>
</dbReference>
<feature type="compositionally biased region" description="Basic and acidic residues" evidence="1">
    <location>
        <begin position="1"/>
        <end position="12"/>
    </location>
</feature>
<sequence length="169" mass="18168">MEMQREKCKEGPSRPAGDGPLRDPRRHSHQGVQGEPRPITGPSPVPPATGGGPAISSSKGPHSRSHHSWAGRPQAWSRRGPQTPPAPKAEQGLSDPDREAQQPRITRPQGPQRRGGRSPIRPATQSPQATPPPRPAPTGVRSPLSRCATGGTGDFKIQVRFQRRRPDTG</sequence>
<evidence type="ECO:0000256" key="1">
    <source>
        <dbReference type="SAM" id="MobiDB-lite"/>
    </source>
</evidence>
<reference evidence="2" key="1">
    <citation type="journal article" date="2022" name="bioRxiv">
        <title>Sequencing and chromosome-scale assembly of the giantPleurodeles waltlgenome.</title>
        <authorList>
            <person name="Brown T."/>
            <person name="Elewa A."/>
            <person name="Iarovenko S."/>
            <person name="Subramanian E."/>
            <person name="Araus A.J."/>
            <person name="Petzold A."/>
            <person name="Susuki M."/>
            <person name="Suzuki K.-i.T."/>
            <person name="Hayashi T."/>
            <person name="Toyoda A."/>
            <person name="Oliveira C."/>
            <person name="Osipova E."/>
            <person name="Leigh N.D."/>
            <person name="Simon A."/>
            <person name="Yun M.H."/>
        </authorList>
    </citation>
    <scope>NUCLEOTIDE SEQUENCE</scope>
    <source>
        <strain evidence="2">20211129_DDA</strain>
        <tissue evidence="2">Liver</tissue>
    </source>
</reference>
<evidence type="ECO:0000313" key="3">
    <source>
        <dbReference type="Proteomes" id="UP001066276"/>
    </source>
</evidence>
<name>A0AAV7NPX9_PLEWA</name>
<evidence type="ECO:0000313" key="2">
    <source>
        <dbReference type="EMBL" id="KAJ1118107.1"/>
    </source>
</evidence>
<gene>
    <name evidence="2" type="ORF">NDU88_006302</name>
</gene>
<dbReference type="AlphaFoldDB" id="A0AAV7NPX9"/>